<dbReference type="AlphaFoldDB" id="A0A835RJQ8"/>
<protein>
    <submittedName>
        <fullName evidence="2">Uncharacterized protein</fullName>
    </submittedName>
</protein>
<dbReference type="Proteomes" id="UP000639772">
    <property type="component" value="Unassembled WGS sequence"/>
</dbReference>
<feature type="region of interest" description="Disordered" evidence="1">
    <location>
        <begin position="34"/>
        <end position="58"/>
    </location>
</feature>
<evidence type="ECO:0000256" key="1">
    <source>
        <dbReference type="SAM" id="MobiDB-lite"/>
    </source>
</evidence>
<sequence length="86" mass="9769">MNGSGQEEFPLSIDDERARVVGNWRLALAVSGDYEGGGEDEGEERGLHRAEEGERKSRVGERKNHGFCFFPFLREVGRREWRSTGI</sequence>
<evidence type="ECO:0000313" key="3">
    <source>
        <dbReference type="Proteomes" id="UP000639772"/>
    </source>
</evidence>
<proteinExistence type="predicted"/>
<reference evidence="2 3" key="1">
    <citation type="journal article" date="2020" name="Nat. Food">
        <title>A phased Vanilla planifolia genome enables genetic improvement of flavour and production.</title>
        <authorList>
            <person name="Hasing T."/>
            <person name="Tang H."/>
            <person name="Brym M."/>
            <person name="Khazi F."/>
            <person name="Huang T."/>
            <person name="Chambers A.H."/>
        </authorList>
    </citation>
    <scope>NUCLEOTIDE SEQUENCE [LARGE SCALE GENOMIC DNA]</scope>
    <source>
        <tissue evidence="2">Leaf</tissue>
    </source>
</reference>
<name>A0A835RJQ8_VANPL</name>
<feature type="compositionally biased region" description="Basic and acidic residues" evidence="1">
    <location>
        <begin position="44"/>
        <end position="58"/>
    </location>
</feature>
<evidence type="ECO:0000313" key="2">
    <source>
        <dbReference type="EMBL" id="KAG0493580.1"/>
    </source>
</evidence>
<dbReference type="EMBL" id="JADCNM010000002">
    <property type="protein sequence ID" value="KAG0493580.1"/>
    <property type="molecule type" value="Genomic_DNA"/>
</dbReference>
<accession>A0A835RJQ8</accession>
<organism evidence="2 3">
    <name type="scientific">Vanilla planifolia</name>
    <name type="common">Vanilla</name>
    <dbReference type="NCBI Taxonomy" id="51239"/>
    <lineage>
        <taxon>Eukaryota</taxon>
        <taxon>Viridiplantae</taxon>
        <taxon>Streptophyta</taxon>
        <taxon>Embryophyta</taxon>
        <taxon>Tracheophyta</taxon>
        <taxon>Spermatophyta</taxon>
        <taxon>Magnoliopsida</taxon>
        <taxon>Liliopsida</taxon>
        <taxon>Asparagales</taxon>
        <taxon>Orchidaceae</taxon>
        <taxon>Vanilloideae</taxon>
        <taxon>Vanilleae</taxon>
        <taxon>Vanilla</taxon>
    </lineage>
</organism>
<gene>
    <name evidence="2" type="ORF">HPP92_004574</name>
</gene>
<comment type="caution">
    <text evidence="2">The sequence shown here is derived from an EMBL/GenBank/DDBJ whole genome shotgun (WGS) entry which is preliminary data.</text>
</comment>